<dbReference type="PANTHER" id="PTHR23501">
    <property type="entry name" value="MAJOR FACILITATOR SUPERFAMILY"/>
    <property type="match status" value="1"/>
</dbReference>
<feature type="transmembrane region" description="Helical" evidence="7">
    <location>
        <begin position="412"/>
        <end position="433"/>
    </location>
</feature>
<dbReference type="PROSITE" id="PS50850">
    <property type="entry name" value="MFS"/>
    <property type="match status" value="1"/>
</dbReference>
<evidence type="ECO:0000259" key="8">
    <source>
        <dbReference type="PROSITE" id="PS50850"/>
    </source>
</evidence>
<accession>A0A1V6PQS1</accession>
<feature type="transmembrane region" description="Helical" evidence="7">
    <location>
        <begin position="384"/>
        <end position="406"/>
    </location>
</feature>
<comment type="similarity">
    <text evidence="2">Belongs to the major facilitator superfamily. TCR/Tet family.</text>
</comment>
<reference evidence="10" key="1">
    <citation type="journal article" date="2017" name="Nat. Microbiol.">
        <title>Global analysis of biosynthetic gene clusters reveals vast potential of secondary metabolite production in Penicillium species.</title>
        <authorList>
            <person name="Nielsen J.C."/>
            <person name="Grijseels S."/>
            <person name="Prigent S."/>
            <person name="Ji B."/>
            <person name="Dainat J."/>
            <person name="Nielsen K.F."/>
            <person name="Frisvad J.C."/>
            <person name="Workman M."/>
            <person name="Nielsen J."/>
        </authorList>
    </citation>
    <scope>NUCLEOTIDE SEQUENCE [LARGE SCALE GENOMIC DNA]</scope>
    <source>
        <strain evidence="10">IBT 31811</strain>
    </source>
</reference>
<dbReference type="FunFam" id="1.20.1250.20:FF:000196">
    <property type="entry name" value="MFS toxin efflux pump (AflT)"/>
    <property type="match status" value="1"/>
</dbReference>
<keyword evidence="4 7" id="KW-1133">Transmembrane helix</keyword>
<feature type="transmembrane region" description="Helical" evidence="7">
    <location>
        <begin position="520"/>
        <end position="538"/>
    </location>
</feature>
<dbReference type="PANTHER" id="PTHR23501:SF199">
    <property type="entry name" value="MFS EFFLUX TRANSPORTER INPD-RELATED"/>
    <property type="match status" value="1"/>
</dbReference>
<evidence type="ECO:0000256" key="7">
    <source>
        <dbReference type="SAM" id="Phobius"/>
    </source>
</evidence>
<feature type="transmembrane region" description="Helical" evidence="7">
    <location>
        <begin position="445"/>
        <end position="465"/>
    </location>
</feature>
<keyword evidence="5 7" id="KW-0472">Membrane</keyword>
<sequence length="575" mass="61687">MPDSENIQLDTLQHQDYSQEAASRDGRRLQSPEQESLDTNIQDGSVEYPGLIRVILITLGVALCSFCVGLDNTILATAIPKITSEFNSLEDMSWYVSAYMLVTSAFTLAFGKIYTHYSVKMTYLSSLGLFELGSLICAVTPSSAGLIVGRAIAGLGSAGLFPGSVIILSHIAPLHRRPLLIAFIGIMSGIATVAGPLLGGVFTDRLSWRWCFYINLPIGGVTAVVVFFFLKNIKVKENIPTSQKIKGLDWIGTVVFIPAIVSLLLALQWGGARYNWQNVRIIMLFIIAGVLGTVWLLIQRWKQEAATIPPRLMQRRSVVGTCIYTIPFVGCVIVFGYYLPIWFQSVKGVSASQSGIMNLPTVVGTIVVGLLSSALITKVGYMMPFLVLGSVMLAAGAGLCSTFQRNSGSSEWIGYQAMIGMGSGLGYQLPLLVIQADVPTADVPVATAVVIFMQNLAGSIFSAIAQNVFQNQLVKSVQTLVPSVNPKSTLDAGTHGLSDRFPSDVLPSILQAYNTAVTRTFYVGVAAASLSVFGAFIVRWDVSVKKKVPQEPPVPGSSPSGAGEKAKTVPTHFSG</sequence>
<dbReference type="Gene3D" id="1.20.1250.20">
    <property type="entry name" value="MFS general substrate transporter like domains"/>
    <property type="match status" value="1"/>
</dbReference>
<evidence type="ECO:0000313" key="9">
    <source>
        <dbReference type="EMBL" id="OQD79335.1"/>
    </source>
</evidence>
<evidence type="ECO:0000256" key="5">
    <source>
        <dbReference type="ARBA" id="ARBA00023136"/>
    </source>
</evidence>
<dbReference type="InterPro" id="IPR036259">
    <property type="entry name" value="MFS_trans_sf"/>
</dbReference>
<feature type="transmembrane region" description="Helical" evidence="7">
    <location>
        <begin position="180"/>
        <end position="201"/>
    </location>
</feature>
<evidence type="ECO:0000256" key="2">
    <source>
        <dbReference type="ARBA" id="ARBA00007520"/>
    </source>
</evidence>
<feature type="transmembrane region" description="Helical" evidence="7">
    <location>
        <begin position="281"/>
        <end position="298"/>
    </location>
</feature>
<keyword evidence="10" id="KW-1185">Reference proteome</keyword>
<gene>
    <name evidence="9" type="ORF">PENANT_c054G01197</name>
</gene>
<feature type="transmembrane region" description="Helical" evidence="7">
    <location>
        <begin position="207"/>
        <end position="230"/>
    </location>
</feature>
<dbReference type="FunFam" id="1.20.1720.10:FF:000012">
    <property type="entry name" value="MFS toxin efflux pump (AflT)"/>
    <property type="match status" value="1"/>
</dbReference>
<name>A0A1V6PQS1_9EURO</name>
<evidence type="ECO:0000313" key="10">
    <source>
        <dbReference type="Proteomes" id="UP000191672"/>
    </source>
</evidence>
<protein>
    <recommendedName>
        <fullName evidence="8">Major facilitator superfamily (MFS) profile domain-containing protein</fullName>
    </recommendedName>
</protein>
<dbReference type="OrthoDB" id="10021397at2759"/>
<dbReference type="GO" id="GO:0005886">
    <property type="term" value="C:plasma membrane"/>
    <property type="evidence" value="ECO:0007669"/>
    <property type="project" value="TreeGrafter"/>
</dbReference>
<dbReference type="SUPFAM" id="SSF103473">
    <property type="entry name" value="MFS general substrate transporter"/>
    <property type="match status" value="1"/>
</dbReference>
<keyword evidence="3 7" id="KW-0812">Transmembrane</keyword>
<dbReference type="InterPro" id="IPR011701">
    <property type="entry name" value="MFS"/>
</dbReference>
<dbReference type="Proteomes" id="UP000191672">
    <property type="component" value="Unassembled WGS sequence"/>
</dbReference>
<dbReference type="Gene3D" id="1.20.1720.10">
    <property type="entry name" value="Multidrug resistance protein D"/>
    <property type="match status" value="1"/>
</dbReference>
<proteinExistence type="inferred from homology"/>
<feature type="region of interest" description="Disordered" evidence="6">
    <location>
        <begin position="548"/>
        <end position="575"/>
    </location>
</feature>
<feature type="compositionally biased region" description="Polar residues" evidence="6">
    <location>
        <begin position="31"/>
        <end position="40"/>
    </location>
</feature>
<feature type="transmembrane region" description="Helical" evidence="7">
    <location>
        <begin position="318"/>
        <end position="339"/>
    </location>
</feature>
<dbReference type="GO" id="GO:0022857">
    <property type="term" value="F:transmembrane transporter activity"/>
    <property type="evidence" value="ECO:0007669"/>
    <property type="project" value="InterPro"/>
</dbReference>
<evidence type="ECO:0000256" key="6">
    <source>
        <dbReference type="SAM" id="MobiDB-lite"/>
    </source>
</evidence>
<feature type="region of interest" description="Disordered" evidence="6">
    <location>
        <begin position="20"/>
        <end position="40"/>
    </location>
</feature>
<organism evidence="9 10">
    <name type="scientific">Penicillium antarcticum</name>
    <dbReference type="NCBI Taxonomy" id="416450"/>
    <lineage>
        <taxon>Eukaryota</taxon>
        <taxon>Fungi</taxon>
        <taxon>Dikarya</taxon>
        <taxon>Ascomycota</taxon>
        <taxon>Pezizomycotina</taxon>
        <taxon>Eurotiomycetes</taxon>
        <taxon>Eurotiomycetidae</taxon>
        <taxon>Eurotiales</taxon>
        <taxon>Aspergillaceae</taxon>
        <taxon>Penicillium</taxon>
    </lineage>
</organism>
<dbReference type="InterPro" id="IPR020846">
    <property type="entry name" value="MFS_dom"/>
</dbReference>
<evidence type="ECO:0000256" key="1">
    <source>
        <dbReference type="ARBA" id="ARBA00004141"/>
    </source>
</evidence>
<dbReference type="AlphaFoldDB" id="A0A1V6PQS1"/>
<feature type="transmembrane region" description="Helical" evidence="7">
    <location>
        <begin position="250"/>
        <end position="269"/>
    </location>
</feature>
<comment type="subcellular location">
    <subcellularLocation>
        <location evidence="1">Membrane</location>
        <topology evidence="1">Multi-pass membrane protein</topology>
    </subcellularLocation>
</comment>
<dbReference type="Pfam" id="PF07690">
    <property type="entry name" value="MFS_1"/>
    <property type="match status" value="1"/>
</dbReference>
<evidence type="ECO:0000256" key="3">
    <source>
        <dbReference type="ARBA" id="ARBA00022692"/>
    </source>
</evidence>
<feature type="transmembrane region" description="Helical" evidence="7">
    <location>
        <begin position="92"/>
        <end position="111"/>
    </location>
</feature>
<dbReference type="CDD" id="cd17502">
    <property type="entry name" value="MFS_Azr1_MDR_like"/>
    <property type="match status" value="1"/>
</dbReference>
<feature type="transmembrane region" description="Helical" evidence="7">
    <location>
        <begin position="54"/>
        <end position="80"/>
    </location>
</feature>
<feature type="transmembrane region" description="Helical" evidence="7">
    <location>
        <begin position="359"/>
        <end position="377"/>
    </location>
</feature>
<dbReference type="STRING" id="416450.A0A1V6PQS1"/>
<feature type="domain" description="Major facilitator superfamily (MFS) profile" evidence="8">
    <location>
        <begin position="57"/>
        <end position="543"/>
    </location>
</feature>
<dbReference type="EMBL" id="MDYN01000054">
    <property type="protein sequence ID" value="OQD79335.1"/>
    <property type="molecule type" value="Genomic_DNA"/>
</dbReference>
<feature type="transmembrane region" description="Helical" evidence="7">
    <location>
        <begin position="123"/>
        <end position="141"/>
    </location>
</feature>
<comment type="caution">
    <text evidence="9">The sequence shown here is derived from an EMBL/GenBank/DDBJ whole genome shotgun (WGS) entry which is preliminary data.</text>
</comment>
<evidence type="ECO:0000256" key="4">
    <source>
        <dbReference type="ARBA" id="ARBA00022989"/>
    </source>
</evidence>
<feature type="transmembrane region" description="Helical" evidence="7">
    <location>
        <begin position="147"/>
        <end position="168"/>
    </location>
</feature>